<dbReference type="PANTHER" id="PTHR43848:SF2">
    <property type="entry name" value="PUTRESCINE TRANSPORT SYSTEM PERMEASE PROTEIN POTI"/>
    <property type="match status" value="1"/>
</dbReference>
<reference evidence="11" key="1">
    <citation type="journal article" date="2021" name="ISME J.">
        <title>Evolutionary origin and ecological implication of a unique nif island in free-living Bradyrhizobium lineages.</title>
        <authorList>
            <person name="Tao J."/>
        </authorList>
    </citation>
    <scope>NUCLEOTIDE SEQUENCE [LARGE SCALE GENOMIC DNA]</scope>
    <source>
        <strain evidence="11">SZCCT0094</strain>
    </source>
</reference>
<evidence type="ECO:0000313" key="10">
    <source>
        <dbReference type="EMBL" id="MBR1140222.1"/>
    </source>
</evidence>
<comment type="similarity">
    <text evidence="2">Belongs to the binding-protein-dependent transport system permease family. CysTW subfamily.</text>
</comment>
<proteinExistence type="inferred from homology"/>
<evidence type="ECO:0000256" key="7">
    <source>
        <dbReference type="ARBA" id="ARBA00023136"/>
    </source>
</evidence>
<name>A0ABS5GFX7_9BRAD</name>
<feature type="domain" description="ABC transmembrane type-1" evidence="9">
    <location>
        <begin position="91"/>
        <end position="278"/>
    </location>
</feature>
<accession>A0ABS5GFX7</accession>
<organism evidence="10 11">
    <name type="scientific">Bradyrhizobium denitrificans</name>
    <dbReference type="NCBI Taxonomy" id="2734912"/>
    <lineage>
        <taxon>Bacteria</taxon>
        <taxon>Pseudomonadati</taxon>
        <taxon>Pseudomonadota</taxon>
        <taxon>Alphaproteobacteria</taxon>
        <taxon>Hyphomicrobiales</taxon>
        <taxon>Nitrobacteraceae</taxon>
        <taxon>Bradyrhizobium</taxon>
    </lineage>
</organism>
<feature type="transmembrane region" description="Helical" evidence="8">
    <location>
        <begin position="95"/>
        <end position="114"/>
    </location>
</feature>
<evidence type="ECO:0000256" key="4">
    <source>
        <dbReference type="ARBA" id="ARBA00022475"/>
    </source>
</evidence>
<evidence type="ECO:0000256" key="6">
    <source>
        <dbReference type="ARBA" id="ARBA00022989"/>
    </source>
</evidence>
<dbReference type="Pfam" id="PF00528">
    <property type="entry name" value="BPD_transp_1"/>
    <property type="match status" value="1"/>
</dbReference>
<keyword evidence="6 8" id="KW-1133">Transmembrane helix</keyword>
<comment type="subcellular location">
    <subcellularLocation>
        <location evidence="1 8">Cell membrane</location>
        <topology evidence="1 8">Multi-pass membrane protein</topology>
    </subcellularLocation>
</comment>
<keyword evidence="3 8" id="KW-0813">Transport</keyword>
<feature type="transmembrane region" description="Helical" evidence="8">
    <location>
        <begin position="203"/>
        <end position="226"/>
    </location>
</feature>
<protein>
    <submittedName>
        <fullName evidence="10">ABC transporter permease subunit</fullName>
    </submittedName>
</protein>
<dbReference type="PANTHER" id="PTHR43848">
    <property type="entry name" value="PUTRESCINE TRANSPORT SYSTEM PERMEASE PROTEIN POTI"/>
    <property type="match status" value="1"/>
</dbReference>
<dbReference type="PROSITE" id="PS50928">
    <property type="entry name" value="ABC_TM1"/>
    <property type="match status" value="1"/>
</dbReference>
<keyword evidence="11" id="KW-1185">Reference proteome</keyword>
<dbReference type="RefSeq" id="WP_172240771.1">
    <property type="nucleotide sequence ID" value="NZ_JABFDP010000027.1"/>
</dbReference>
<dbReference type="InterPro" id="IPR051789">
    <property type="entry name" value="Bact_Polyamine_Transport"/>
</dbReference>
<gene>
    <name evidence="10" type="ORF">JQ619_31140</name>
</gene>
<dbReference type="Proteomes" id="UP001314635">
    <property type="component" value="Unassembled WGS sequence"/>
</dbReference>
<evidence type="ECO:0000256" key="8">
    <source>
        <dbReference type="RuleBase" id="RU363032"/>
    </source>
</evidence>
<feature type="transmembrane region" description="Helical" evidence="8">
    <location>
        <begin position="260"/>
        <end position="285"/>
    </location>
</feature>
<keyword evidence="7 8" id="KW-0472">Membrane</keyword>
<dbReference type="InterPro" id="IPR035906">
    <property type="entry name" value="MetI-like_sf"/>
</dbReference>
<dbReference type="InterPro" id="IPR000515">
    <property type="entry name" value="MetI-like"/>
</dbReference>
<evidence type="ECO:0000256" key="5">
    <source>
        <dbReference type="ARBA" id="ARBA00022692"/>
    </source>
</evidence>
<evidence type="ECO:0000259" key="9">
    <source>
        <dbReference type="PROSITE" id="PS50928"/>
    </source>
</evidence>
<comment type="caution">
    <text evidence="10">The sequence shown here is derived from an EMBL/GenBank/DDBJ whole genome shotgun (WGS) entry which is preliminary data.</text>
</comment>
<evidence type="ECO:0000256" key="1">
    <source>
        <dbReference type="ARBA" id="ARBA00004651"/>
    </source>
</evidence>
<feature type="transmembrane region" description="Helical" evidence="8">
    <location>
        <begin position="30"/>
        <end position="54"/>
    </location>
</feature>
<dbReference type="CDD" id="cd06261">
    <property type="entry name" value="TM_PBP2"/>
    <property type="match status" value="1"/>
</dbReference>
<dbReference type="EMBL" id="JAFCLK010000038">
    <property type="protein sequence ID" value="MBR1140222.1"/>
    <property type="molecule type" value="Genomic_DNA"/>
</dbReference>
<keyword evidence="5 8" id="KW-0812">Transmembrane</keyword>
<keyword evidence="4" id="KW-1003">Cell membrane</keyword>
<dbReference type="SUPFAM" id="SSF161098">
    <property type="entry name" value="MetI-like"/>
    <property type="match status" value="1"/>
</dbReference>
<feature type="transmembrane region" description="Helical" evidence="8">
    <location>
        <begin position="126"/>
        <end position="152"/>
    </location>
</feature>
<evidence type="ECO:0000313" key="11">
    <source>
        <dbReference type="Proteomes" id="UP001314635"/>
    </source>
</evidence>
<evidence type="ECO:0000256" key="2">
    <source>
        <dbReference type="ARBA" id="ARBA00007069"/>
    </source>
</evidence>
<sequence length="296" mass="32204">MSAVVVDNPEQGISARKAIAPSRGKRPWTFYVLASLFTAYVLALYGPMFCIYILSFQDIRGGLVFPMKGRSLHWFIDLFTQVRTGDVKGSFDRSIKLAVIVTIITVVISFLAGLGFRRRFKGDSIVFYMMIGSLVAPGLVLGLGTGLLFQALGLNPAWYSSALGAQLSWTLPFGVLVMFAVMSRFNNAWDEAARDLGASRWQAIRLVMIPVLAPGLVAVALFGFTLSYDEFARTLQTAGSLNTLPLEIWSMTLNVTSPSLYALGTVTTIVSFVVIGVSLGSIVLIQKKRGAQKIKG</sequence>
<dbReference type="Gene3D" id="1.10.3720.10">
    <property type="entry name" value="MetI-like"/>
    <property type="match status" value="1"/>
</dbReference>
<evidence type="ECO:0000256" key="3">
    <source>
        <dbReference type="ARBA" id="ARBA00022448"/>
    </source>
</evidence>
<feature type="transmembrane region" description="Helical" evidence="8">
    <location>
        <begin position="158"/>
        <end position="182"/>
    </location>
</feature>